<dbReference type="Proteomes" id="UP000320390">
    <property type="component" value="Chromosome"/>
</dbReference>
<organism evidence="2 3">
    <name type="scientific">Saltatorellus ferox</name>
    <dbReference type="NCBI Taxonomy" id="2528018"/>
    <lineage>
        <taxon>Bacteria</taxon>
        <taxon>Pseudomonadati</taxon>
        <taxon>Planctomycetota</taxon>
        <taxon>Planctomycetia</taxon>
        <taxon>Planctomycetia incertae sedis</taxon>
        <taxon>Saltatorellus</taxon>
    </lineage>
</organism>
<evidence type="ECO:0000313" key="3">
    <source>
        <dbReference type="Proteomes" id="UP000320390"/>
    </source>
</evidence>
<evidence type="ECO:0000313" key="2">
    <source>
        <dbReference type="EMBL" id="QDV05422.1"/>
    </source>
</evidence>
<dbReference type="EMBL" id="CP036434">
    <property type="protein sequence ID" value="QDV05422.1"/>
    <property type="molecule type" value="Genomic_DNA"/>
</dbReference>
<feature type="region of interest" description="Disordered" evidence="1">
    <location>
        <begin position="1"/>
        <end position="30"/>
    </location>
</feature>
<accession>A0A518EMV7</accession>
<dbReference type="AlphaFoldDB" id="A0A518EMV7"/>
<evidence type="ECO:0000256" key="1">
    <source>
        <dbReference type="SAM" id="MobiDB-lite"/>
    </source>
</evidence>
<feature type="compositionally biased region" description="Low complexity" evidence="1">
    <location>
        <begin position="21"/>
        <end position="30"/>
    </location>
</feature>
<sequence>MAASCSAPVASSTGADREGGPSAPRAPSSARVSLARQAAGPTVLVTGPGGESLAGVEVWLVDPRSVDPERAVIASRTLGDWVEASRAVATEVLSTDDRGLAHFEARCEEGFLVAARRDALFGLVERVVPLPPKEQVPLQLLARAAYPVRVVDASGAPARGVALTLAAPDPATPDESFALPSSAFTDERGLATLYEPPPVATGVFEGLDQVPERVAILRIPVGGLAPVPLAPGGERVNVELPPLQPIELRCQHAAFSEDHWAGLVQVFLASDGSRSERTLAQAFEAGRIRLPYASRREDLRLHAVISEAAAPGRFIGMLTLDAPATGVIDLPLDEGLIVTGRCVDAEGSALADQTIDLFVVGDASTAWTLVTDGEGRFRWLLLRPGKALARVVIGARTRGTGPPKKSTKRLGDVSAGEVVDVGVLTLR</sequence>
<reference evidence="2 3" key="1">
    <citation type="submission" date="2019-02" db="EMBL/GenBank/DDBJ databases">
        <title>Deep-cultivation of Planctomycetes and their phenomic and genomic characterization uncovers novel biology.</title>
        <authorList>
            <person name="Wiegand S."/>
            <person name="Jogler M."/>
            <person name="Boedeker C."/>
            <person name="Pinto D."/>
            <person name="Vollmers J."/>
            <person name="Rivas-Marin E."/>
            <person name="Kohn T."/>
            <person name="Peeters S.H."/>
            <person name="Heuer A."/>
            <person name="Rast P."/>
            <person name="Oberbeckmann S."/>
            <person name="Bunk B."/>
            <person name="Jeske O."/>
            <person name="Meyerdierks A."/>
            <person name="Storesund J.E."/>
            <person name="Kallscheuer N."/>
            <person name="Luecker S."/>
            <person name="Lage O.M."/>
            <person name="Pohl T."/>
            <person name="Merkel B.J."/>
            <person name="Hornburger P."/>
            <person name="Mueller R.-W."/>
            <person name="Bruemmer F."/>
            <person name="Labrenz M."/>
            <person name="Spormann A.M."/>
            <person name="Op den Camp H."/>
            <person name="Overmann J."/>
            <person name="Amann R."/>
            <person name="Jetten M.S.M."/>
            <person name="Mascher T."/>
            <person name="Medema M.H."/>
            <person name="Devos D.P."/>
            <person name="Kaster A.-K."/>
            <person name="Ovreas L."/>
            <person name="Rohde M."/>
            <person name="Galperin M.Y."/>
            <person name="Jogler C."/>
        </authorList>
    </citation>
    <scope>NUCLEOTIDE SEQUENCE [LARGE SCALE GENOMIC DNA]</scope>
    <source>
        <strain evidence="2 3">Poly30</strain>
    </source>
</reference>
<gene>
    <name evidence="2" type="ORF">Poly30_09190</name>
</gene>
<protein>
    <submittedName>
        <fullName evidence="2">Uncharacterized protein</fullName>
    </submittedName>
</protein>
<name>A0A518EMV7_9BACT</name>
<proteinExistence type="predicted"/>
<keyword evidence="3" id="KW-1185">Reference proteome</keyword>